<dbReference type="AlphaFoldDB" id="A0A0A9C3S4"/>
<reference evidence="1" key="2">
    <citation type="journal article" date="2015" name="Data Brief">
        <title>Shoot transcriptome of the giant reed, Arundo donax.</title>
        <authorList>
            <person name="Barrero R.A."/>
            <person name="Guerrero F.D."/>
            <person name="Moolhuijzen P."/>
            <person name="Goolsby J.A."/>
            <person name="Tidwell J."/>
            <person name="Bellgard S.E."/>
            <person name="Bellgard M.I."/>
        </authorList>
    </citation>
    <scope>NUCLEOTIDE SEQUENCE</scope>
    <source>
        <tissue evidence="1">Shoot tissue taken approximately 20 cm above the soil surface</tissue>
    </source>
</reference>
<dbReference type="EMBL" id="GBRH01226941">
    <property type="protein sequence ID" value="JAD70954.1"/>
    <property type="molecule type" value="Transcribed_RNA"/>
</dbReference>
<proteinExistence type="predicted"/>
<evidence type="ECO:0000313" key="1">
    <source>
        <dbReference type="EMBL" id="JAD70954.1"/>
    </source>
</evidence>
<sequence>MGATAHPVSETSTTLRFLEPFLLFTGFMHLCNHKFRLQR</sequence>
<reference evidence="1" key="1">
    <citation type="submission" date="2014-09" db="EMBL/GenBank/DDBJ databases">
        <authorList>
            <person name="Magalhaes I.L.F."/>
            <person name="Oliveira U."/>
            <person name="Santos F.R."/>
            <person name="Vidigal T.H.D.A."/>
            <person name="Brescovit A.D."/>
            <person name="Santos A.J."/>
        </authorList>
    </citation>
    <scope>NUCLEOTIDE SEQUENCE</scope>
    <source>
        <tissue evidence="1">Shoot tissue taken approximately 20 cm above the soil surface</tissue>
    </source>
</reference>
<name>A0A0A9C3S4_ARUDO</name>
<protein>
    <submittedName>
        <fullName evidence="1">Uncharacterized protein</fullName>
    </submittedName>
</protein>
<organism evidence="1">
    <name type="scientific">Arundo donax</name>
    <name type="common">Giant reed</name>
    <name type="synonym">Donax arundinaceus</name>
    <dbReference type="NCBI Taxonomy" id="35708"/>
    <lineage>
        <taxon>Eukaryota</taxon>
        <taxon>Viridiplantae</taxon>
        <taxon>Streptophyta</taxon>
        <taxon>Embryophyta</taxon>
        <taxon>Tracheophyta</taxon>
        <taxon>Spermatophyta</taxon>
        <taxon>Magnoliopsida</taxon>
        <taxon>Liliopsida</taxon>
        <taxon>Poales</taxon>
        <taxon>Poaceae</taxon>
        <taxon>PACMAD clade</taxon>
        <taxon>Arundinoideae</taxon>
        <taxon>Arundineae</taxon>
        <taxon>Arundo</taxon>
    </lineage>
</organism>
<accession>A0A0A9C3S4</accession>